<reference evidence="2" key="1">
    <citation type="journal article" date="2015" name="ISME J.">
        <title>Draft Genome Sequence of Streptomyces incarnatus NRRL8089, which Produces the Nucleoside Antibiotic Sinefungin.</title>
        <authorList>
            <person name="Oshima K."/>
            <person name="Hattori M."/>
            <person name="Shimizu H."/>
            <person name="Fukuda K."/>
            <person name="Nemoto M."/>
            <person name="Inagaki K."/>
            <person name="Tamura T."/>
        </authorList>
    </citation>
    <scope>NUCLEOTIDE SEQUENCE</scope>
    <source>
        <strain evidence="2">FACHB-1375</strain>
    </source>
</reference>
<feature type="region of interest" description="Disordered" evidence="1">
    <location>
        <begin position="183"/>
        <end position="209"/>
    </location>
</feature>
<evidence type="ECO:0000313" key="2">
    <source>
        <dbReference type="EMBL" id="MBD2182430.1"/>
    </source>
</evidence>
<keyword evidence="3" id="KW-1185">Reference proteome</keyword>
<protein>
    <submittedName>
        <fullName evidence="2">Uncharacterized protein</fullName>
    </submittedName>
</protein>
<dbReference type="RefSeq" id="WP_190465242.1">
    <property type="nucleotide sequence ID" value="NZ_JACJPW010000036.1"/>
</dbReference>
<evidence type="ECO:0000256" key="1">
    <source>
        <dbReference type="SAM" id="MobiDB-lite"/>
    </source>
</evidence>
<sequence>MSPSPNQFPQSSSGSEQAKAELPVVRKPNPPKPPVTQAVTPPTPAPTAPTPPAAASTTQAPTPAIEKSDANISGELMATETDKDSGRRQEPIPAPSEPMQYRAIGLVRGKYSPSAEQFTRGLLLASDGQAIDSVLLGRVMSLVKNHLDLETEHLWVVYPRTRQNDDALHLQIVGVWEPENLDKSLSSTDETSASEVTEASSSSNLEAESSPVEDGYFSIRGEVVYQSHDEQKIIVKIKQAPRKEDEKPKFFKLTLKGVLERKAVGYFWEFHIQRQANDLLIQEAKDIASLRPSKPRKPFKGKKPAGKKFGKYPGPGAGSNRPVPAGAKPPTEKPIPRPTKRQQPST</sequence>
<feature type="region of interest" description="Disordered" evidence="1">
    <location>
        <begin position="291"/>
        <end position="346"/>
    </location>
</feature>
<feature type="region of interest" description="Disordered" evidence="1">
    <location>
        <begin position="1"/>
        <end position="100"/>
    </location>
</feature>
<feature type="compositionally biased region" description="Basic and acidic residues" evidence="1">
    <location>
        <begin position="80"/>
        <end position="90"/>
    </location>
</feature>
<feature type="compositionally biased region" description="Low complexity" evidence="1">
    <location>
        <begin position="186"/>
        <end position="209"/>
    </location>
</feature>
<feature type="compositionally biased region" description="Low complexity" evidence="1">
    <location>
        <begin position="1"/>
        <end position="15"/>
    </location>
</feature>
<reference evidence="2" key="2">
    <citation type="submission" date="2020-08" db="EMBL/GenBank/DDBJ databases">
        <authorList>
            <person name="Chen M."/>
            <person name="Teng W."/>
            <person name="Zhao L."/>
            <person name="Hu C."/>
            <person name="Zhou Y."/>
            <person name="Han B."/>
            <person name="Song L."/>
            <person name="Shu W."/>
        </authorList>
    </citation>
    <scope>NUCLEOTIDE SEQUENCE</scope>
    <source>
        <strain evidence="2">FACHB-1375</strain>
    </source>
</reference>
<organism evidence="2 3">
    <name type="scientific">Aerosakkonema funiforme FACHB-1375</name>
    <dbReference type="NCBI Taxonomy" id="2949571"/>
    <lineage>
        <taxon>Bacteria</taxon>
        <taxon>Bacillati</taxon>
        <taxon>Cyanobacteriota</taxon>
        <taxon>Cyanophyceae</taxon>
        <taxon>Oscillatoriophycideae</taxon>
        <taxon>Aerosakkonematales</taxon>
        <taxon>Aerosakkonemataceae</taxon>
        <taxon>Aerosakkonema</taxon>
    </lineage>
</organism>
<comment type="caution">
    <text evidence="2">The sequence shown here is derived from an EMBL/GenBank/DDBJ whole genome shotgun (WGS) entry which is preliminary data.</text>
</comment>
<gene>
    <name evidence="2" type="ORF">H6G03_15220</name>
</gene>
<dbReference type="AlphaFoldDB" id="A0A926VF32"/>
<accession>A0A926VF32</accession>
<feature type="compositionally biased region" description="Basic residues" evidence="1">
    <location>
        <begin position="293"/>
        <end position="310"/>
    </location>
</feature>
<proteinExistence type="predicted"/>
<dbReference type="Proteomes" id="UP000641646">
    <property type="component" value="Unassembled WGS sequence"/>
</dbReference>
<feature type="compositionally biased region" description="Low complexity" evidence="1">
    <location>
        <begin position="53"/>
        <end position="64"/>
    </location>
</feature>
<feature type="compositionally biased region" description="Pro residues" evidence="1">
    <location>
        <begin position="41"/>
        <end position="52"/>
    </location>
</feature>
<evidence type="ECO:0000313" key="3">
    <source>
        <dbReference type="Proteomes" id="UP000641646"/>
    </source>
</evidence>
<dbReference type="EMBL" id="JACJPW010000036">
    <property type="protein sequence ID" value="MBD2182430.1"/>
    <property type="molecule type" value="Genomic_DNA"/>
</dbReference>
<name>A0A926VF32_9CYAN</name>